<dbReference type="PROSITE" id="PS50896">
    <property type="entry name" value="LISH"/>
    <property type="match status" value="1"/>
</dbReference>
<keyword evidence="2 5" id="KW-0853">WD repeat</keyword>
<name>F0WLB8_9STRA</name>
<accession>F0WLB8</accession>
<reference evidence="7" key="2">
    <citation type="submission" date="2011-02" db="EMBL/GenBank/DDBJ databases">
        <authorList>
            <person name="MacLean D."/>
        </authorList>
    </citation>
    <scope>NUCLEOTIDE SEQUENCE</scope>
</reference>
<feature type="compositionally biased region" description="Basic and acidic residues" evidence="6">
    <location>
        <begin position="397"/>
        <end position="411"/>
    </location>
</feature>
<protein>
    <submittedName>
        <fullName evidence="7">WD domaincontaining protein putative</fullName>
    </submittedName>
</protein>
<proteinExistence type="predicted"/>
<feature type="repeat" description="WD" evidence="5">
    <location>
        <begin position="473"/>
        <end position="514"/>
    </location>
</feature>
<dbReference type="PANTHER" id="PTHR22846:SF2">
    <property type="entry name" value="F-BOX-LIKE_WD REPEAT-CONTAINING PROTEIN EBI"/>
    <property type="match status" value="1"/>
</dbReference>
<dbReference type="SUPFAM" id="SSF50960">
    <property type="entry name" value="TolB, C-terminal domain"/>
    <property type="match status" value="1"/>
</dbReference>
<feature type="repeat" description="WD" evidence="5">
    <location>
        <begin position="451"/>
        <end position="473"/>
    </location>
</feature>
<evidence type="ECO:0000256" key="6">
    <source>
        <dbReference type="SAM" id="MobiDB-lite"/>
    </source>
</evidence>
<dbReference type="InterPro" id="IPR045183">
    <property type="entry name" value="Ebi-like"/>
</dbReference>
<dbReference type="GO" id="GO:0006357">
    <property type="term" value="P:regulation of transcription by RNA polymerase II"/>
    <property type="evidence" value="ECO:0007669"/>
    <property type="project" value="TreeGrafter"/>
</dbReference>
<feature type="repeat" description="WD" evidence="5">
    <location>
        <begin position="249"/>
        <end position="290"/>
    </location>
</feature>
<feature type="region of interest" description="Disordered" evidence="6">
    <location>
        <begin position="370"/>
        <end position="411"/>
    </location>
</feature>
<dbReference type="PANTHER" id="PTHR22846">
    <property type="entry name" value="WD40 REPEAT PROTEIN"/>
    <property type="match status" value="1"/>
</dbReference>
<dbReference type="InterPro" id="IPR006594">
    <property type="entry name" value="LisH"/>
</dbReference>
<dbReference type="PROSITE" id="PS50294">
    <property type="entry name" value="WD_REPEATS_REGION"/>
    <property type="match status" value="4"/>
</dbReference>
<dbReference type="Pfam" id="PF08513">
    <property type="entry name" value="LisH"/>
    <property type="match status" value="1"/>
</dbReference>
<comment type="subcellular location">
    <subcellularLocation>
        <location evidence="1">Nucleus</location>
    </subcellularLocation>
</comment>
<feature type="region of interest" description="Disordered" evidence="6">
    <location>
        <begin position="98"/>
        <end position="149"/>
    </location>
</feature>
<evidence type="ECO:0000256" key="4">
    <source>
        <dbReference type="ARBA" id="ARBA00023242"/>
    </source>
</evidence>
<organism evidence="7">
    <name type="scientific">Albugo laibachii Nc14</name>
    <dbReference type="NCBI Taxonomy" id="890382"/>
    <lineage>
        <taxon>Eukaryota</taxon>
        <taxon>Sar</taxon>
        <taxon>Stramenopiles</taxon>
        <taxon>Oomycota</taxon>
        <taxon>Peronosporomycetes</taxon>
        <taxon>Albuginales</taxon>
        <taxon>Albuginaceae</taxon>
        <taxon>Albugo</taxon>
    </lineage>
</organism>
<dbReference type="CDD" id="cd00200">
    <property type="entry name" value="WD40"/>
    <property type="match status" value="1"/>
</dbReference>
<keyword evidence="4" id="KW-0539">Nucleus</keyword>
<dbReference type="GO" id="GO:0003714">
    <property type="term" value="F:transcription corepressor activity"/>
    <property type="evidence" value="ECO:0007669"/>
    <property type="project" value="InterPro"/>
</dbReference>
<evidence type="ECO:0000313" key="7">
    <source>
        <dbReference type="EMBL" id="CCA22081.1"/>
    </source>
</evidence>
<dbReference type="InterPro" id="IPR001680">
    <property type="entry name" value="WD40_rpt"/>
</dbReference>
<gene>
    <name evidence="7" type="primary">AlNc14C143G7306</name>
    <name evidence="7" type="ORF">ALNC14_082240</name>
</gene>
<evidence type="ECO:0000256" key="3">
    <source>
        <dbReference type="ARBA" id="ARBA00022737"/>
    </source>
</evidence>
<dbReference type="GO" id="GO:0000118">
    <property type="term" value="C:histone deacetylase complex"/>
    <property type="evidence" value="ECO:0007669"/>
    <property type="project" value="TreeGrafter"/>
</dbReference>
<feature type="repeat" description="WD" evidence="5">
    <location>
        <begin position="208"/>
        <end position="249"/>
    </location>
</feature>
<dbReference type="InterPro" id="IPR019775">
    <property type="entry name" value="WD40_repeat_CS"/>
</dbReference>
<dbReference type="InterPro" id="IPR015943">
    <property type="entry name" value="WD40/YVTN_repeat-like_dom_sf"/>
</dbReference>
<dbReference type="PROSITE" id="PS50082">
    <property type="entry name" value="WD_REPEATS_2"/>
    <property type="match status" value="6"/>
</dbReference>
<dbReference type="FunFam" id="1.20.960.30:FF:000003">
    <property type="entry name" value="Related to Nuclear receptor co-repressor/HDAC3 complex subunit TBLR1"/>
    <property type="match status" value="1"/>
</dbReference>
<dbReference type="PRINTS" id="PR00320">
    <property type="entry name" value="GPROTEINBRPT"/>
</dbReference>
<dbReference type="PROSITE" id="PS00678">
    <property type="entry name" value="WD_REPEATS_1"/>
    <property type="match status" value="3"/>
</dbReference>
<dbReference type="EMBL" id="FR824188">
    <property type="protein sequence ID" value="CCA22081.1"/>
    <property type="molecule type" value="Genomic_DNA"/>
</dbReference>
<evidence type="ECO:0000256" key="2">
    <source>
        <dbReference type="ARBA" id="ARBA00022574"/>
    </source>
</evidence>
<evidence type="ECO:0000256" key="5">
    <source>
        <dbReference type="PROSITE-ProRule" id="PRU00221"/>
    </source>
</evidence>
<dbReference type="Gene3D" id="1.20.960.30">
    <property type="match status" value="1"/>
</dbReference>
<feature type="repeat" description="WD" evidence="5">
    <location>
        <begin position="155"/>
        <end position="189"/>
    </location>
</feature>
<dbReference type="HOGENOM" id="CLU_007609_1_1_1"/>
<dbReference type="Pfam" id="PF00400">
    <property type="entry name" value="WD40"/>
    <property type="match status" value="6"/>
</dbReference>
<dbReference type="InterPro" id="IPR011047">
    <property type="entry name" value="Quinoprotein_ADH-like_sf"/>
</dbReference>
<reference evidence="7" key="1">
    <citation type="journal article" date="2011" name="PLoS Biol.">
        <title>Gene gain and loss during evolution of obligate parasitism in the white rust pathogen of Arabidopsis thaliana.</title>
        <authorList>
            <person name="Kemen E."/>
            <person name="Gardiner A."/>
            <person name="Schultz-Larsen T."/>
            <person name="Kemen A.C."/>
            <person name="Balmuth A.L."/>
            <person name="Robert-Seilaniantz A."/>
            <person name="Bailey K."/>
            <person name="Holub E."/>
            <person name="Studholme D.J."/>
            <person name="Maclean D."/>
            <person name="Jones J.D."/>
        </authorList>
    </citation>
    <scope>NUCLEOTIDE SEQUENCE</scope>
</reference>
<keyword evidence="3" id="KW-0677">Repeat</keyword>
<dbReference type="AlphaFoldDB" id="F0WLB8"/>
<evidence type="ECO:0000256" key="1">
    <source>
        <dbReference type="ARBA" id="ARBA00004123"/>
    </source>
</evidence>
<dbReference type="SMART" id="SM00320">
    <property type="entry name" value="WD40"/>
    <property type="match status" value="8"/>
</dbReference>
<dbReference type="InterPro" id="IPR020472">
    <property type="entry name" value="WD40_PAC1"/>
</dbReference>
<feature type="compositionally biased region" description="Basic and acidic residues" evidence="6">
    <location>
        <begin position="133"/>
        <end position="149"/>
    </location>
</feature>
<dbReference type="SMART" id="SM00667">
    <property type="entry name" value="LisH"/>
    <property type="match status" value="1"/>
</dbReference>
<sequence length="549" mass="60934">MVITSDEVNFLVYRYLQESGFLHSAFTFAYESQLVKSSVITSDIPPGALISFVQKGLQYVGIEAHLNEDGTERDCDTAYSLLDPHICRVAQSATADTSASDADLHTARGANSKVSNKRKRKTATENTDEAVLEGDKGEEEQNKGEESDEKSIVFLSGHEKEVFGCMWNPVRNLLVSGSSDSTARIWEVSPNILPDMQSQIAPKVLHHGDGPHKDVTTLEWSSDGNYLATGTYNGKTTIWNAEGEKKHELHDHNGPVFAVRWSKTSKYLLSSSFDKSVSIWDVTKESKAQQIHLHDDPILDASWKDDLTYATCSSDQTISIARVGDAKAQFVLRGHNDAINSIRWDPTYQLLASCSDDYTVKIWDPTRCSENNLRNEQKNNSEQESNSHTINDTENLNCHEKPTNQSTNDRKTVHDVNPIVHSLQEHTKEVYTIRWSFTGPGTDLPNAPLTLASASFDATIKIWDVEAGRCTQTYSHSNPVYGVAYNPNGDYLASGTIGGSLNIWSLRDGRLVKTYKVNGDIYDLNWNAQGTLLSACISNGDLALLHLRV</sequence>
<dbReference type="Gene3D" id="2.130.10.10">
    <property type="entry name" value="YVTN repeat-like/Quinoprotein amine dehydrogenase"/>
    <property type="match status" value="1"/>
</dbReference>
<dbReference type="SUPFAM" id="SSF50998">
    <property type="entry name" value="Quinoprotein alcohol dehydrogenase-like"/>
    <property type="match status" value="1"/>
</dbReference>
<feature type="repeat" description="WD" evidence="5">
    <location>
        <begin position="332"/>
        <end position="364"/>
    </location>
</feature>